<dbReference type="GO" id="GO:0016787">
    <property type="term" value="F:hydrolase activity"/>
    <property type="evidence" value="ECO:0007669"/>
    <property type="project" value="UniProtKB-KW"/>
</dbReference>
<accession>A0ABP4UJR1</accession>
<dbReference type="CDD" id="cd11332">
    <property type="entry name" value="AmyAc_OligoGlu_TS"/>
    <property type="match status" value="1"/>
</dbReference>
<comment type="similarity">
    <text evidence="1">Belongs to the glycosyl hydrolase 13 family.</text>
</comment>
<keyword evidence="4" id="KW-1185">Reference proteome</keyword>
<gene>
    <name evidence="3" type="ORF">GCM10009831_15430</name>
</gene>
<organism evidence="3 4">
    <name type="scientific">Dietzia cercidiphylli</name>
    <dbReference type="NCBI Taxonomy" id="498199"/>
    <lineage>
        <taxon>Bacteria</taxon>
        <taxon>Bacillati</taxon>
        <taxon>Actinomycetota</taxon>
        <taxon>Actinomycetes</taxon>
        <taxon>Mycobacteriales</taxon>
        <taxon>Dietziaceae</taxon>
        <taxon>Dietzia</taxon>
    </lineage>
</organism>
<dbReference type="Gene3D" id="3.90.400.10">
    <property type="entry name" value="Oligo-1,6-glucosidase, Domain 2"/>
    <property type="match status" value="1"/>
</dbReference>
<dbReference type="InterPro" id="IPR006047">
    <property type="entry name" value="GH13_cat_dom"/>
</dbReference>
<evidence type="ECO:0000313" key="4">
    <source>
        <dbReference type="Proteomes" id="UP001500383"/>
    </source>
</evidence>
<dbReference type="PANTHER" id="PTHR10357:SF179">
    <property type="entry name" value="NEUTRAL AND BASIC AMINO ACID TRANSPORT PROTEIN RBAT"/>
    <property type="match status" value="1"/>
</dbReference>
<dbReference type="Proteomes" id="UP001500383">
    <property type="component" value="Unassembled WGS sequence"/>
</dbReference>
<evidence type="ECO:0000259" key="2">
    <source>
        <dbReference type="SMART" id="SM00642"/>
    </source>
</evidence>
<keyword evidence="3" id="KW-0378">Hydrolase</keyword>
<dbReference type="SMART" id="SM00642">
    <property type="entry name" value="Aamy"/>
    <property type="match status" value="1"/>
</dbReference>
<proteinExistence type="inferred from homology"/>
<evidence type="ECO:0000313" key="3">
    <source>
        <dbReference type="EMBL" id="GAA1706681.1"/>
    </source>
</evidence>
<dbReference type="PANTHER" id="PTHR10357">
    <property type="entry name" value="ALPHA-AMYLASE FAMILY MEMBER"/>
    <property type="match status" value="1"/>
</dbReference>
<feature type="domain" description="Glycosyl hydrolase family 13 catalytic" evidence="2">
    <location>
        <begin position="18"/>
        <end position="405"/>
    </location>
</feature>
<reference evidence="4" key="1">
    <citation type="journal article" date="2019" name="Int. J. Syst. Evol. Microbiol.">
        <title>The Global Catalogue of Microorganisms (GCM) 10K type strain sequencing project: providing services to taxonomists for standard genome sequencing and annotation.</title>
        <authorList>
            <consortium name="The Broad Institute Genomics Platform"/>
            <consortium name="The Broad Institute Genome Sequencing Center for Infectious Disease"/>
            <person name="Wu L."/>
            <person name="Ma J."/>
        </authorList>
    </citation>
    <scope>NUCLEOTIDE SEQUENCE [LARGE SCALE GENOMIC DNA]</scope>
    <source>
        <strain evidence="4">JCM 16002</strain>
    </source>
</reference>
<dbReference type="InterPro" id="IPR045857">
    <property type="entry name" value="O16G_dom_2"/>
</dbReference>
<sequence length="539" mass="59234">MTSPAHATRPWEDMVLYQIYPRSFADSDGDGTGDLQGVIDRVGYLELLGVDGVWLSPIMRSPGADHGYDVSDPRDVDPLFGDVETLRRLVEALHAARMVLIMDLVPNHTSVEHPWFAAAVEAGPGSPERERYFFRDGLGEDGSRPPNNWPSVFGGPAWTRVTEPDGTPGQWYLHLFAPEQPDLDWSHPDVGDDLEETLRFWLDLGVDGFRIDVAHGLAKPADLADLPDDVEIAQLVVDERDARWDRPGVHDVHRRIRAVVDEYAGAATFGEVWVGPADRFARYLRPDELHFAFHFPLTGAPFEAGAVREAIDATFEASRIADSAPTWALSNHDVVREVTRYGNGALGTARARAMLLVELALPGITFLYAGSELGLPSDFSIPHDRLTDPTWERSGHAEMGRDHCRVPIPWEGSTPPYGFSTTDHTWLPMPGDWGRLTVEAQIEDPDSTLSLYRAAIETRRSLPGPRSASVEWYGAPSGCLAFRRDDGVVCALNASARSVPLPLGEVLLSSGPLSSGLLDSESPTGEILPPDTAVWLRPH</sequence>
<dbReference type="SUPFAM" id="SSF51445">
    <property type="entry name" value="(Trans)glycosidases"/>
    <property type="match status" value="1"/>
</dbReference>
<dbReference type="Gene3D" id="3.20.20.80">
    <property type="entry name" value="Glycosidases"/>
    <property type="match status" value="1"/>
</dbReference>
<evidence type="ECO:0000256" key="1">
    <source>
        <dbReference type="ARBA" id="ARBA00008061"/>
    </source>
</evidence>
<name>A0ABP4UJR1_9ACTN</name>
<dbReference type="InterPro" id="IPR017853">
    <property type="entry name" value="GH"/>
</dbReference>
<protein>
    <submittedName>
        <fullName evidence="3">Alpha-amylase family glycosyl hydrolase</fullName>
    </submittedName>
</protein>
<dbReference type="Pfam" id="PF00128">
    <property type="entry name" value="Alpha-amylase"/>
    <property type="match status" value="1"/>
</dbReference>
<comment type="caution">
    <text evidence="3">The sequence shown here is derived from an EMBL/GenBank/DDBJ whole genome shotgun (WGS) entry which is preliminary data.</text>
</comment>
<dbReference type="EMBL" id="BAAAQG010000007">
    <property type="protein sequence ID" value="GAA1706681.1"/>
    <property type="molecule type" value="Genomic_DNA"/>
</dbReference>